<organism evidence="2">
    <name type="scientific">marine sediment metagenome</name>
    <dbReference type="NCBI Taxonomy" id="412755"/>
    <lineage>
        <taxon>unclassified sequences</taxon>
        <taxon>metagenomes</taxon>
        <taxon>ecological metagenomes</taxon>
    </lineage>
</organism>
<protein>
    <submittedName>
        <fullName evidence="2">Uncharacterized protein</fullName>
    </submittedName>
</protein>
<evidence type="ECO:0000313" key="2">
    <source>
        <dbReference type="EMBL" id="KKM21293.1"/>
    </source>
</evidence>
<feature type="region of interest" description="Disordered" evidence="1">
    <location>
        <begin position="236"/>
        <end position="260"/>
    </location>
</feature>
<comment type="caution">
    <text evidence="2">The sequence shown here is derived from an EMBL/GenBank/DDBJ whole genome shotgun (WGS) entry which is preliminary data.</text>
</comment>
<name>A0A0F9KGK4_9ZZZZ</name>
<accession>A0A0F9KGK4</accession>
<dbReference type="AlphaFoldDB" id="A0A0F9KGK4"/>
<sequence>MLHKRDRDTIKARDKTITELRAERDAAVKNAKEYAKTKTGLESDLVSAAASEQDALGRVEQLAFELEQSGHALEATTDIIERGKQRAEAAEALVVELRGDGHITWIERQLPFYSLGSRLHAIIEADVIWRGKVADLQKELRAAQATIEQVRFLWFASTHANELDNESRVWVGIQIGMAREINALLAETAQPPTQTPDQPCDCGLPRNECSDPALHSTQTPALVSIPCPSCGEGIPISLTPRQRSHGRVTTAQPKEKDDGV</sequence>
<evidence type="ECO:0000256" key="1">
    <source>
        <dbReference type="SAM" id="MobiDB-lite"/>
    </source>
</evidence>
<gene>
    <name evidence="2" type="ORF">LCGC14_1636870</name>
</gene>
<dbReference type="EMBL" id="LAZR01013581">
    <property type="protein sequence ID" value="KKM21293.1"/>
    <property type="molecule type" value="Genomic_DNA"/>
</dbReference>
<reference evidence="2" key="1">
    <citation type="journal article" date="2015" name="Nature">
        <title>Complex archaea that bridge the gap between prokaryotes and eukaryotes.</title>
        <authorList>
            <person name="Spang A."/>
            <person name="Saw J.H."/>
            <person name="Jorgensen S.L."/>
            <person name="Zaremba-Niedzwiedzka K."/>
            <person name="Martijn J."/>
            <person name="Lind A.E."/>
            <person name="van Eijk R."/>
            <person name="Schleper C."/>
            <person name="Guy L."/>
            <person name="Ettema T.J."/>
        </authorList>
    </citation>
    <scope>NUCLEOTIDE SEQUENCE</scope>
</reference>
<proteinExistence type="predicted"/>